<evidence type="ECO:0000313" key="4">
    <source>
        <dbReference type="Proteomes" id="UP000078348"/>
    </source>
</evidence>
<evidence type="ECO:0000256" key="1">
    <source>
        <dbReference type="SAM" id="MobiDB-lite"/>
    </source>
</evidence>
<gene>
    <name evidence="3" type="ORF">AV274_3030</name>
</gene>
<dbReference type="AlphaFoldDB" id="A0A196SE23"/>
<feature type="region of interest" description="Disordered" evidence="1">
    <location>
        <begin position="152"/>
        <end position="185"/>
    </location>
</feature>
<sequence>MRGGKRGQHKGRERVLAENEDDIIARNMMEREEKKKRRDSDEEDSEESESSSEANESESEPDREEIMRNMPVEEKPRKPRRAVVDEEIHNLNRAPKKNNPQGERLEVQLSGRQKRELEEQKAKEAYFQKTLEGKTPEAKATLERLARIRAQREEAARRRKEQEEARAAMENRIKEQARLKNEGKK</sequence>
<comment type="caution">
    <text evidence="3">The sequence shown here is derived from an EMBL/GenBank/DDBJ whole genome shotgun (WGS) entry which is preliminary data.</text>
</comment>
<dbReference type="STRING" id="478820.A0A196SE23"/>
<organism evidence="3 4">
    <name type="scientific">Blastocystis sp. subtype 1 (strain ATCC 50177 / NandII)</name>
    <dbReference type="NCBI Taxonomy" id="478820"/>
    <lineage>
        <taxon>Eukaryota</taxon>
        <taxon>Sar</taxon>
        <taxon>Stramenopiles</taxon>
        <taxon>Bigyra</taxon>
        <taxon>Opalozoa</taxon>
        <taxon>Opalinata</taxon>
        <taxon>Blastocystidae</taxon>
        <taxon>Blastocystis</taxon>
    </lineage>
</organism>
<keyword evidence="4" id="KW-1185">Reference proteome</keyword>
<evidence type="ECO:0000313" key="3">
    <source>
        <dbReference type="EMBL" id="OAO15253.1"/>
    </source>
</evidence>
<reference evidence="3 4" key="1">
    <citation type="submission" date="2016-05" db="EMBL/GenBank/DDBJ databases">
        <title>Nuclear genome of Blastocystis sp. subtype 1 NandII.</title>
        <authorList>
            <person name="Gentekaki E."/>
            <person name="Curtis B."/>
            <person name="Stairs C."/>
            <person name="Eme L."/>
            <person name="Herman E."/>
            <person name="Klimes V."/>
            <person name="Arias M.C."/>
            <person name="Elias M."/>
            <person name="Hilliou F."/>
            <person name="Klute M."/>
            <person name="Malik S.-B."/>
            <person name="Pightling A."/>
            <person name="Rachubinski R."/>
            <person name="Salas D."/>
            <person name="Schlacht A."/>
            <person name="Suga H."/>
            <person name="Archibald J."/>
            <person name="Ball S.G."/>
            <person name="Clark G."/>
            <person name="Dacks J."/>
            <person name="Van Der Giezen M."/>
            <person name="Tsaousis A."/>
            <person name="Roger A."/>
        </authorList>
    </citation>
    <scope>NUCLEOTIDE SEQUENCE [LARGE SCALE GENOMIC DNA]</scope>
    <source>
        <strain evidence="4">ATCC 50177 / NandII</strain>
    </source>
</reference>
<feature type="domain" description="Casein kinase substrate phosphoprotein PP28" evidence="2">
    <location>
        <begin position="102"/>
        <end position="164"/>
    </location>
</feature>
<dbReference type="OrthoDB" id="10533921at2759"/>
<proteinExistence type="predicted"/>
<accession>A0A196SE23</accession>
<feature type="compositionally biased region" description="Basic residues" evidence="1">
    <location>
        <begin position="1"/>
        <end position="12"/>
    </location>
</feature>
<dbReference type="Proteomes" id="UP000078348">
    <property type="component" value="Unassembled WGS sequence"/>
</dbReference>
<protein>
    <recommendedName>
        <fullName evidence="2">Casein kinase substrate phosphoprotein PP28 domain-containing protein</fullName>
    </recommendedName>
</protein>
<dbReference type="InterPro" id="IPR039876">
    <property type="entry name" value="HAP28"/>
</dbReference>
<dbReference type="EMBL" id="LXWW01000159">
    <property type="protein sequence ID" value="OAO15253.1"/>
    <property type="molecule type" value="Genomic_DNA"/>
</dbReference>
<feature type="compositionally biased region" description="Basic and acidic residues" evidence="1">
    <location>
        <begin position="64"/>
        <end position="90"/>
    </location>
</feature>
<feature type="compositionally biased region" description="Acidic residues" evidence="1">
    <location>
        <begin position="41"/>
        <end position="63"/>
    </location>
</feature>
<feature type="region of interest" description="Disordered" evidence="1">
    <location>
        <begin position="1"/>
        <end position="121"/>
    </location>
</feature>
<dbReference type="Pfam" id="PF10252">
    <property type="entry name" value="PP28"/>
    <property type="match status" value="1"/>
</dbReference>
<name>A0A196SE23_BLAHN</name>
<evidence type="ECO:0000259" key="2">
    <source>
        <dbReference type="Pfam" id="PF10252"/>
    </source>
</evidence>
<dbReference type="PANTHER" id="PTHR22055">
    <property type="entry name" value="28 KDA HEAT- AND ACID-STABLE PHOSPHOPROTEIN PDGF-ASSOCIATED PROTEIN"/>
    <property type="match status" value="1"/>
</dbReference>
<dbReference type="InterPro" id="IPR019380">
    <property type="entry name" value="Casein_kinase_sb_PP28"/>
</dbReference>